<dbReference type="PANTHER" id="PTHR42791">
    <property type="entry name" value="GNAT FAMILY ACETYLTRANSFERASE"/>
    <property type="match status" value="1"/>
</dbReference>
<dbReference type="EMBL" id="RWJN01000004">
    <property type="protein sequence ID" value="TCD71627.1"/>
    <property type="molecule type" value="Genomic_DNA"/>
</dbReference>
<comment type="caution">
    <text evidence="2">The sequence shown here is derived from an EMBL/GenBank/DDBJ whole genome shotgun (WGS) entry which is preliminary data.</text>
</comment>
<feature type="domain" description="N-acetyltransferase" evidence="1">
    <location>
        <begin position="81"/>
        <end position="138"/>
    </location>
</feature>
<accession>A0A4V2MXV5</accession>
<keyword evidence="3" id="KW-1185">Reference proteome</keyword>
<reference evidence="2 3" key="1">
    <citation type="submission" date="2018-11" db="EMBL/GenBank/DDBJ databases">
        <title>Genome assembly of Steccherinum ochraceum LE-BIN_3174, the white-rot fungus of the Steccherinaceae family (The Residual Polyporoid clade, Polyporales, Basidiomycota).</title>
        <authorList>
            <person name="Fedorova T.V."/>
            <person name="Glazunova O.A."/>
            <person name="Landesman E.O."/>
            <person name="Moiseenko K.V."/>
            <person name="Psurtseva N.V."/>
            <person name="Savinova O.S."/>
            <person name="Shakhova N.V."/>
            <person name="Tyazhelova T.V."/>
            <person name="Vasina D.V."/>
        </authorList>
    </citation>
    <scope>NUCLEOTIDE SEQUENCE [LARGE SCALE GENOMIC DNA]</scope>
    <source>
        <strain evidence="2 3">LE-BIN_3174</strain>
    </source>
</reference>
<sequence length="164" mass="18713">MIRAGILEGEFYAATDETDDILGFAMTMPKGRILFSTDEQKKLGLTDFMARLSEEGKKWYTEEYLKVFPQFVAKCLEPDTMVDVWWIHMVFTRSHDQKQGIATGLVKMIVGQALALGHTIALSTTLAVNVRIYEQMGFKVIGHKVATSPWGDWSLWVLRYEVMQ</sequence>
<dbReference type="GO" id="GO:0016747">
    <property type="term" value="F:acyltransferase activity, transferring groups other than amino-acyl groups"/>
    <property type="evidence" value="ECO:0007669"/>
    <property type="project" value="InterPro"/>
</dbReference>
<organism evidence="2 3">
    <name type="scientific">Steccherinum ochraceum</name>
    <dbReference type="NCBI Taxonomy" id="92696"/>
    <lineage>
        <taxon>Eukaryota</taxon>
        <taxon>Fungi</taxon>
        <taxon>Dikarya</taxon>
        <taxon>Basidiomycota</taxon>
        <taxon>Agaricomycotina</taxon>
        <taxon>Agaricomycetes</taxon>
        <taxon>Polyporales</taxon>
        <taxon>Steccherinaceae</taxon>
        <taxon>Steccherinum</taxon>
    </lineage>
</organism>
<name>A0A4V2MXV5_9APHY</name>
<dbReference type="Gene3D" id="3.40.630.30">
    <property type="match status" value="1"/>
</dbReference>
<evidence type="ECO:0000259" key="1">
    <source>
        <dbReference type="Pfam" id="PF00583"/>
    </source>
</evidence>
<dbReference type="OrthoDB" id="61113at2759"/>
<dbReference type="InterPro" id="IPR052523">
    <property type="entry name" value="Trichothecene_AcTrans"/>
</dbReference>
<evidence type="ECO:0000313" key="3">
    <source>
        <dbReference type="Proteomes" id="UP000292702"/>
    </source>
</evidence>
<protein>
    <recommendedName>
        <fullName evidence="1">N-acetyltransferase domain-containing protein</fullName>
    </recommendedName>
</protein>
<evidence type="ECO:0000313" key="2">
    <source>
        <dbReference type="EMBL" id="TCD71627.1"/>
    </source>
</evidence>
<dbReference type="Pfam" id="PF00583">
    <property type="entry name" value="Acetyltransf_1"/>
    <property type="match status" value="1"/>
</dbReference>
<dbReference type="CDD" id="cd04301">
    <property type="entry name" value="NAT_SF"/>
    <property type="match status" value="1"/>
</dbReference>
<dbReference type="AlphaFoldDB" id="A0A4V2MXV5"/>
<dbReference type="STRING" id="92696.A0A4V2MXV5"/>
<dbReference type="InterPro" id="IPR000182">
    <property type="entry name" value="GNAT_dom"/>
</dbReference>
<dbReference type="InterPro" id="IPR016181">
    <property type="entry name" value="Acyl_CoA_acyltransferase"/>
</dbReference>
<dbReference type="PANTHER" id="PTHR42791:SF1">
    <property type="entry name" value="N-ACETYLTRANSFERASE DOMAIN-CONTAINING PROTEIN"/>
    <property type="match status" value="1"/>
</dbReference>
<dbReference type="SUPFAM" id="SSF55729">
    <property type="entry name" value="Acyl-CoA N-acyltransferases (Nat)"/>
    <property type="match status" value="1"/>
</dbReference>
<proteinExistence type="predicted"/>
<dbReference type="Proteomes" id="UP000292702">
    <property type="component" value="Unassembled WGS sequence"/>
</dbReference>
<gene>
    <name evidence="2" type="ORF">EIP91_007374</name>
</gene>